<evidence type="ECO:0008006" key="4">
    <source>
        <dbReference type="Google" id="ProtNLM"/>
    </source>
</evidence>
<feature type="coiled-coil region" evidence="1">
    <location>
        <begin position="27"/>
        <end position="54"/>
    </location>
</feature>
<sequence>MSSNVPTKRKVSERRQIQCRNNQRRYREQARNYMNLLERQVTELQHETARLEGHVDTWKSTLKYRLLRSSHSNDLERVREYWQVMATGYATQDPSYAARQIALIKNLMTEDVDLVGSHGIQKFIEQRQQYAYTFQSIHKAPYTFEVIPINQEEHIIRSTGSLILGVNEETIRVICPQIISNQRLVSRLVGQKLLCPLQMTFYMSDNGHGSKAYRLETSLDFTSGLLGLLGNLMDVVEVMNGAHINGSGEIMNTRTIPIVPAPSLPAAPYMISKRIYRQMQCRNNRRKYRAEAKAHLEMLEHSVEHLTKETVRLEGHLESLSLAVM</sequence>
<dbReference type="EMBL" id="JNBS01001962">
    <property type="protein sequence ID" value="OQR96591.1"/>
    <property type="molecule type" value="Genomic_DNA"/>
</dbReference>
<accession>A0A1V9ZFB8</accession>
<dbReference type="OrthoDB" id="75058at2759"/>
<protein>
    <recommendedName>
        <fullName evidence="4">BZIP domain-containing protein</fullName>
    </recommendedName>
</protein>
<gene>
    <name evidence="2" type="ORF">THRCLA_07239</name>
</gene>
<proteinExistence type="predicted"/>
<evidence type="ECO:0000313" key="2">
    <source>
        <dbReference type="EMBL" id="OQR96591.1"/>
    </source>
</evidence>
<name>A0A1V9ZFB8_9STRA</name>
<reference evidence="2 3" key="1">
    <citation type="journal article" date="2014" name="Genome Biol. Evol.">
        <title>The secreted proteins of Achlya hypogyna and Thraustotheca clavata identify the ancestral oomycete secretome and reveal gene acquisitions by horizontal gene transfer.</title>
        <authorList>
            <person name="Misner I."/>
            <person name="Blouin N."/>
            <person name="Leonard G."/>
            <person name="Richards T.A."/>
            <person name="Lane C.E."/>
        </authorList>
    </citation>
    <scope>NUCLEOTIDE SEQUENCE [LARGE SCALE GENOMIC DNA]</scope>
    <source>
        <strain evidence="2 3">ATCC 34112</strain>
    </source>
</reference>
<dbReference type="Proteomes" id="UP000243217">
    <property type="component" value="Unassembled WGS sequence"/>
</dbReference>
<evidence type="ECO:0000256" key="1">
    <source>
        <dbReference type="SAM" id="Coils"/>
    </source>
</evidence>
<evidence type="ECO:0000313" key="3">
    <source>
        <dbReference type="Proteomes" id="UP000243217"/>
    </source>
</evidence>
<organism evidence="2 3">
    <name type="scientific">Thraustotheca clavata</name>
    <dbReference type="NCBI Taxonomy" id="74557"/>
    <lineage>
        <taxon>Eukaryota</taxon>
        <taxon>Sar</taxon>
        <taxon>Stramenopiles</taxon>
        <taxon>Oomycota</taxon>
        <taxon>Saprolegniomycetes</taxon>
        <taxon>Saprolegniales</taxon>
        <taxon>Achlyaceae</taxon>
        <taxon>Thraustotheca</taxon>
    </lineage>
</organism>
<comment type="caution">
    <text evidence="2">The sequence shown here is derived from an EMBL/GenBank/DDBJ whole genome shotgun (WGS) entry which is preliminary data.</text>
</comment>
<dbReference type="AlphaFoldDB" id="A0A1V9ZFB8"/>
<keyword evidence="3" id="KW-1185">Reference proteome</keyword>
<dbReference type="CDD" id="cd14688">
    <property type="entry name" value="bZIP_YAP"/>
    <property type="match status" value="1"/>
</dbReference>
<keyword evidence="1" id="KW-0175">Coiled coil</keyword>